<evidence type="ECO:0000313" key="4">
    <source>
        <dbReference type="Proteomes" id="UP001355298"/>
    </source>
</evidence>
<keyword evidence="1" id="KW-0812">Transmembrane</keyword>
<dbReference type="EMBL" id="JAYMGW010000016">
    <property type="protein sequence ID" value="MEC4266644.1"/>
    <property type="molecule type" value="Genomic_DNA"/>
</dbReference>
<organism evidence="3 4">
    <name type="scientific">Flagellimonas halotolerans</name>
    <dbReference type="NCBI Taxonomy" id="3112164"/>
    <lineage>
        <taxon>Bacteria</taxon>
        <taxon>Pseudomonadati</taxon>
        <taxon>Bacteroidota</taxon>
        <taxon>Flavobacteriia</taxon>
        <taxon>Flavobacteriales</taxon>
        <taxon>Flavobacteriaceae</taxon>
        <taxon>Flagellimonas</taxon>
    </lineage>
</organism>
<proteinExistence type="predicted"/>
<feature type="transmembrane region" description="Helical" evidence="1">
    <location>
        <begin position="354"/>
        <end position="377"/>
    </location>
</feature>
<name>A0ABU6IUA7_9FLAO</name>
<comment type="caution">
    <text evidence="3">The sequence shown here is derived from an EMBL/GenBank/DDBJ whole genome shotgun (WGS) entry which is preliminary data.</text>
</comment>
<reference evidence="3 4" key="1">
    <citation type="submission" date="2024-01" db="EMBL/GenBank/DDBJ databases">
        <title>The strains designed SYSU M86414 and SYSU M84420 isolated from the marine sediment in San Sha City (Hainan Province, China).</title>
        <authorList>
            <person name="Guo D."/>
        </authorList>
    </citation>
    <scope>NUCLEOTIDE SEQUENCE [LARGE SCALE GENOMIC DNA]</scope>
    <source>
        <strain evidence="3 4">SYSU M84420</strain>
    </source>
</reference>
<feature type="domain" description="Letm1 RBD" evidence="2">
    <location>
        <begin position="339"/>
        <end position="395"/>
    </location>
</feature>
<dbReference type="RefSeq" id="WP_326279657.1">
    <property type="nucleotide sequence ID" value="NZ_JAYKYV010000016.1"/>
</dbReference>
<dbReference type="InterPro" id="IPR033122">
    <property type="entry name" value="LETM1-like_RBD"/>
</dbReference>
<accession>A0ABU6IUA7</accession>
<evidence type="ECO:0000313" key="3">
    <source>
        <dbReference type="EMBL" id="MEC4266644.1"/>
    </source>
</evidence>
<protein>
    <submittedName>
        <fullName evidence="3">LETM1-related biofilm-associated protein</fullName>
    </submittedName>
</protein>
<keyword evidence="4" id="KW-1185">Reference proteome</keyword>
<sequence>MNPSASGWINKFGHLVDQESSKFKDFNSLYRELKTNGFIYGVHLDISSFIEVEHTLSEDEIAKINLLTALYFTYTFEVGKTDFEAFVNKVFEYYQSLNVSKVSFLNRILSGSKTESQLEKLIDSRIYLSDNTFSRALGNSLTNSLLYVDILIFMVYLRGNRDMMEHAQLLEYVTINIVYHALNSKETHESDEKLIQLLGSSLTYVDLDKTKFIGNFSDLLTQNFTENEKDYFLDMACLTIWEDKALDYTETDYIFGLGKDLGRSKKEVEFELGFVADFFEKNKDKIAYLNSKNLAVQFYDGMSKNVSKLILRNSKRLKKELTQSRELVALLSKSTVKDLNAEEKKKVQNQLLDIFKSIPSLAIFMLPGGAILLPIFIKLIPKLLPSAFDDNRVEEK</sequence>
<evidence type="ECO:0000259" key="2">
    <source>
        <dbReference type="Pfam" id="PF07766"/>
    </source>
</evidence>
<dbReference type="Proteomes" id="UP001355298">
    <property type="component" value="Unassembled WGS sequence"/>
</dbReference>
<keyword evidence="1" id="KW-1133">Transmembrane helix</keyword>
<evidence type="ECO:0000256" key="1">
    <source>
        <dbReference type="SAM" id="Phobius"/>
    </source>
</evidence>
<dbReference type="NCBIfam" id="NF040639">
    <property type="entry name" value="LETM1_rel_film"/>
    <property type="match status" value="1"/>
</dbReference>
<gene>
    <name evidence="3" type="ORF">VOP03_14900</name>
</gene>
<keyword evidence="1" id="KW-0472">Membrane</keyword>
<dbReference type="Pfam" id="PF07766">
    <property type="entry name" value="LETM1_RBD"/>
    <property type="match status" value="1"/>
</dbReference>